<protein>
    <submittedName>
        <fullName evidence="2">Uncharacterized protein</fullName>
    </submittedName>
</protein>
<dbReference type="AlphaFoldDB" id="A0A5A8E692"/>
<organism evidence="2 3">
    <name type="scientific">Cafeteria roenbergensis</name>
    <name type="common">Marine flagellate</name>
    <dbReference type="NCBI Taxonomy" id="33653"/>
    <lineage>
        <taxon>Eukaryota</taxon>
        <taxon>Sar</taxon>
        <taxon>Stramenopiles</taxon>
        <taxon>Bigyra</taxon>
        <taxon>Opalozoa</taxon>
        <taxon>Bicosoecida</taxon>
        <taxon>Cafeteriaceae</taxon>
        <taxon>Cafeteria</taxon>
    </lineage>
</organism>
<gene>
    <name evidence="2" type="ORF">FNF27_05239</name>
</gene>
<feature type="compositionally biased region" description="Basic and acidic residues" evidence="1">
    <location>
        <begin position="647"/>
        <end position="657"/>
    </location>
</feature>
<evidence type="ECO:0000313" key="2">
    <source>
        <dbReference type="EMBL" id="KAA0173315.1"/>
    </source>
</evidence>
<dbReference type="Gene3D" id="2.130.10.10">
    <property type="entry name" value="YVTN repeat-like/Quinoprotein amine dehydrogenase"/>
    <property type="match status" value="1"/>
</dbReference>
<evidence type="ECO:0000313" key="3">
    <source>
        <dbReference type="Proteomes" id="UP000322899"/>
    </source>
</evidence>
<evidence type="ECO:0000256" key="1">
    <source>
        <dbReference type="SAM" id="MobiDB-lite"/>
    </source>
</evidence>
<dbReference type="SUPFAM" id="SSF50998">
    <property type="entry name" value="Quinoprotein alcohol dehydrogenase-like"/>
    <property type="match status" value="1"/>
</dbReference>
<feature type="compositionally biased region" description="Basic and acidic residues" evidence="1">
    <location>
        <begin position="542"/>
        <end position="609"/>
    </location>
</feature>
<reference evidence="2 3" key="1">
    <citation type="submission" date="2019-07" db="EMBL/GenBank/DDBJ databases">
        <title>Genomes of Cafeteria roenbergensis.</title>
        <authorList>
            <person name="Fischer M.G."/>
            <person name="Hackl T."/>
            <person name="Roman M."/>
        </authorList>
    </citation>
    <scope>NUCLEOTIDE SEQUENCE [LARGE SCALE GENOMIC DNA]</scope>
    <source>
        <strain evidence="2 3">E4-10P</strain>
    </source>
</reference>
<sequence>MGGFLSKRAPAKGAGVEGELAHVYGTAGGEDLIGSFWDASDSARPSVILVTVKHVELYHPDSGDRRMRVELPGEACSASLAPTSCFGAVLVVGLKLGTTVVFDAVTLKRVKMVRTDGATGTAPGRPVTCAKVLLHGRFFAGHQDGSVRGYALESKAPVAVTFMPPDQEDDELAGSPVALSTAAGSKRLRDSMGPVVGLTTIADGDRPVLAVGHENGIIHIYVAADGKWLGCYKASGPIAGLFSLPQFSCIAAPVKNSKVFHLFDLLGERSVQLNLEAELASIKRPFAELVCADFDSDRALLLSAHSDGSIFAREVNRVPGTKDITLRLKRFLAPRAGAPVNRPIMLWYSSSSDTALVCEVGGEAKVLRGLTGTPFDKIDKSKVGAGAASGASSEAAAAEAEFNVATRERAAAAGAVAAGAPAAAAGAAPAVADDTHTEGAAARDIEIETDTTSADAAAATAAKKAKEEAAAKKAKEQAAAAKKAKEEAAAAKKAKEEAAAAKKAKEEAAAAKKAEEEAAAKKAKEEAAAAKKAKEEAEEEAAAAKKAEEEAAAAKKAEEEAAAAKKAEEEAAAAKKAEEEAAAAKKAEEEAAAAKKAEEEAAAAKKAEEEGSGDGDDDADGGDDGDDDGDDDAGDGDDAGDDADAGDASKKADDEKPKPKKSSGKRGKKRGKKSR</sequence>
<comment type="caution">
    <text evidence="2">The sequence shown here is derived from an EMBL/GenBank/DDBJ whole genome shotgun (WGS) entry which is preliminary data.</text>
</comment>
<feature type="compositionally biased region" description="Acidic residues" evidence="1">
    <location>
        <begin position="610"/>
        <end position="645"/>
    </location>
</feature>
<name>A0A5A8E692_CAFRO</name>
<feature type="compositionally biased region" description="Basic and acidic residues" evidence="1">
    <location>
        <begin position="483"/>
        <end position="535"/>
    </location>
</feature>
<proteinExistence type="predicted"/>
<dbReference type="InterPro" id="IPR015943">
    <property type="entry name" value="WD40/YVTN_repeat-like_dom_sf"/>
</dbReference>
<dbReference type="EMBL" id="VLTO01000035">
    <property type="protein sequence ID" value="KAA0173315.1"/>
    <property type="molecule type" value="Genomic_DNA"/>
</dbReference>
<feature type="region of interest" description="Disordered" evidence="1">
    <location>
        <begin position="468"/>
        <end position="675"/>
    </location>
</feature>
<feature type="compositionally biased region" description="Basic residues" evidence="1">
    <location>
        <begin position="658"/>
        <end position="675"/>
    </location>
</feature>
<dbReference type="OrthoDB" id="10621459at2759"/>
<accession>A0A5A8E692</accession>
<dbReference type="Proteomes" id="UP000322899">
    <property type="component" value="Unassembled WGS sequence"/>
</dbReference>
<dbReference type="InterPro" id="IPR011047">
    <property type="entry name" value="Quinoprotein_ADH-like_sf"/>
</dbReference>